<dbReference type="EC" id="2.7.13.3" evidence="2"/>
<dbReference type="PRINTS" id="PR00344">
    <property type="entry name" value="BCTRLSENSOR"/>
</dbReference>
<proteinExistence type="predicted"/>
<sequence>MFSAAVDTALVCAVAVITLAVVAFLGFRLSRSYRDLGSDADRATYATLHSAALASEHLREGLTPSGASKAGRHLHGLLRCDVLMISDDAGVLAWDGGRGTPPYVMPLVRQVLESGRTQIVRRQRLDAAGLTDLGELVLSPVRVDDRVVGTVGAFAGDVDAGLVRATNELAGWVSTQVELAELDSSRRLLAEAEVRALRAQISPHFIYNSLNAIASFITTDPQRARELVVEFADFTRYSFRRHGDFTTVAEELRSIDRYLLLERARFGDRLNVTLEIGPEVLSTVIPFLSLQPLVENAVRHGLDSRDGVGNITITAHDVGPFAEVTIEDDGVGIEPEHLRSVLAGHTEGVHVGLRNVDSRLRQVYGDDHGLIIDTAPGAGTLITMRVPKSQPDHQA</sequence>
<accession>A0A2L0UCE0</accession>
<keyword evidence="5" id="KW-1133">Transmembrane helix</keyword>
<dbReference type="InterPro" id="IPR050640">
    <property type="entry name" value="Bact_2-comp_sensor_kinase"/>
</dbReference>
<dbReference type="InterPro" id="IPR003594">
    <property type="entry name" value="HATPase_dom"/>
</dbReference>
<dbReference type="PANTHER" id="PTHR34220">
    <property type="entry name" value="SENSOR HISTIDINE KINASE YPDA"/>
    <property type="match status" value="1"/>
</dbReference>
<keyword evidence="4" id="KW-0902">Two-component regulatory system</keyword>
<dbReference type="AlphaFoldDB" id="A0A2L0UCE0"/>
<keyword evidence="3 7" id="KW-0418">Kinase</keyword>
<name>A0A2L0UCE0_9MICC</name>
<dbReference type="PROSITE" id="PS50109">
    <property type="entry name" value="HIS_KIN"/>
    <property type="match status" value="1"/>
</dbReference>
<evidence type="ECO:0000256" key="5">
    <source>
        <dbReference type="SAM" id="Phobius"/>
    </source>
</evidence>
<keyword evidence="5" id="KW-0472">Membrane</keyword>
<dbReference type="Gene3D" id="3.30.565.10">
    <property type="entry name" value="Histidine kinase-like ATPase, C-terminal domain"/>
    <property type="match status" value="1"/>
</dbReference>
<dbReference type="InterPro" id="IPR010559">
    <property type="entry name" value="Sig_transdc_His_kin_internal"/>
</dbReference>
<dbReference type="InterPro" id="IPR005467">
    <property type="entry name" value="His_kinase_dom"/>
</dbReference>
<reference evidence="7 8" key="1">
    <citation type="submission" date="2017-11" db="EMBL/GenBank/DDBJ databases">
        <title>Draft genome of Arthrobacter agilis strain UMCV2, a plant growth-promoting rhizobacterium and biocontrol capacity of phytopathogenic fungi.</title>
        <authorList>
            <person name="Martinez-Camara R."/>
            <person name="Santoyo G."/>
            <person name="Moreno-Hagelsieb G."/>
            <person name="Valencia-Cantero E."/>
        </authorList>
    </citation>
    <scope>NUCLEOTIDE SEQUENCE [LARGE SCALE GENOMIC DNA]</scope>
    <source>
        <strain evidence="7 8">UMCV2</strain>
    </source>
</reference>
<dbReference type="Pfam" id="PF06580">
    <property type="entry name" value="His_kinase"/>
    <property type="match status" value="1"/>
</dbReference>
<evidence type="ECO:0000256" key="3">
    <source>
        <dbReference type="ARBA" id="ARBA00022777"/>
    </source>
</evidence>
<dbReference type="InterPro" id="IPR004358">
    <property type="entry name" value="Sig_transdc_His_kin-like_C"/>
</dbReference>
<feature type="domain" description="Histidine kinase" evidence="6">
    <location>
        <begin position="290"/>
        <end position="390"/>
    </location>
</feature>
<comment type="catalytic activity">
    <reaction evidence="1">
        <text>ATP + protein L-histidine = ADP + protein N-phospho-L-histidine.</text>
        <dbReference type="EC" id="2.7.13.3"/>
    </reaction>
</comment>
<dbReference type="GO" id="GO:0000155">
    <property type="term" value="F:phosphorelay sensor kinase activity"/>
    <property type="evidence" value="ECO:0007669"/>
    <property type="project" value="InterPro"/>
</dbReference>
<dbReference type="Proteomes" id="UP000239187">
    <property type="component" value="Chromosome"/>
</dbReference>
<gene>
    <name evidence="7" type="ORF">CVO76_04005</name>
</gene>
<dbReference type="PANTHER" id="PTHR34220:SF7">
    <property type="entry name" value="SENSOR HISTIDINE KINASE YPDA"/>
    <property type="match status" value="1"/>
</dbReference>
<protein>
    <recommendedName>
        <fullName evidence="2">histidine kinase</fullName>
        <ecNumber evidence="2">2.7.13.3</ecNumber>
    </recommendedName>
</protein>
<feature type="transmembrane region" description="Helical" evidence="5">
    <location>
        <begin position="6"/>
        <end position="27"/>
    </location>
</feature>
<evidence type="ECO:0000313" key="8">
    <source>
        <dbReference type="Proteomes" id="UP000239187"/>
    </source>
</evidence>
<evidence type="ECO:0000313" key="7">
    <source>
        <dbReference type="EMBL" id="AUZ86896.1"/>
    </source>
</evidence>
<keyword evidence="5" id="KW-0812">Transmembrane</keyword>
<evidence type="ECO:0000256" key="4">
    <source>
        <dbReference type="ARBA" id="ARBA00023012"/>
    </source>
</evidence>
<evidence type="ECO:0000259" key="6">
    <source>
        <dbReference type="PROSITE" id="PS50109"/>
    </source>
</evidence>
<dbReference type="InterPro" id="IPR036890">
    <property type="entry name" value="HATPase_C_sf"/>
</dbReference>
<dbReference type="Pfam" id="PF02518">
    <property type="entry name" value="HATPase_c"/>
    <property type="match status" value="1"/>
</dbReference>
<evidence type="ECO:0000256" key="2">
    <source>
        <dbReference type="ARBA" id="ARBA00012438"/>
    </source>
</evidence>
<dbReference type="RefSeq" id="WP_208740768.1">
    <property type="nucleotide sequence ID" value="NZ_CP024915.1"/>
</dbReference>
<organism evidence="7 8">
    <name type="scientific">Arthrobacter agilis</name>
    <dbReference type="NCBI Taxonomy" id="37921"/>
    <lineage>
        <taxon>Bacteria</taxon>
        <taxon>Bacillati</taxon>
        <taxon>Actinomycetota</taxon>
        <taxon>Actinomycetes</taxon>
        <taxon>Micrococcales</taxon>
        <taxon>Micrococcaceae</taxon>
        <taxon>Arthrobacter</taxon>
    </lineage>
</organism>
<dbReference type="EMBL" id="CP024915">
    <property type="protein sequence ID" value="AUZ86896.1"/>
    <property type="molecule type" value="Genomic_DNA"/>
</dbReference>
<dbReference type="GO" id="GO:0016020">
    <property type="term" value="C:membrane"/>
    <property type="evidence" value="ECO:0007669"/>
    <property type="project" value="InterPro"/>
</dbReference>
<evidence type="ECO:0000256" key="1">
    <source>
        <dbReference type="ARBA" id="ARBA00000085"/>
    </source>
</evidence>
<dbReference type="SMART" id="SM00387">
    <property type="entry name" value="HATPase_c"/>
    <property type="match status" value="1"/>
</dbReference>
<dbReference type="SUPFAM" id="SSF55874">
    <property type="entry name" value="ATPase domain of HSP90 chaperone/DNA topoisomerase II/histidine kinase"/>
    <property type="match status" value="1"/>
</dbReference>
<keyword evidence="3 7" id="KW-0808">Transferase</keyword>